<evidence type="ECO:0000256" key="10">
    <source>
        <dbReference type="ARBA" id="ARBA00022741"/>
    </source>
</evidence>
<keyword evidence="10" id="KW-0547">Nucleotide-binding</keyword>
<dbReference type="RefSeq" id="WP_378244499.1">
    <property type="nucleotide sequence ID" value="NZ_JBHSKF010000002.1"/>
</dbReference>
<evidence type="ECO:0000256" key="11">
    <source>
        <dbReference type="ARBA" id="ARBA00022777"/>
    </source>
</evidence>
<dbReference type="Pfam" id="PF00696">
    <property type="entry name" value="AA_kinase"/>
    <property type="match status" value="1"/>
</dbReference>
<dbReference type="PROSITE" id="PS00324">
    <property type="entry name" value="ASPARTOKINASE"/>
    <property type="match status" value="1"/>
</dbReference>
<protein>
    <recommendedName>
        <fullName evidence="7 16">Aspartokinase</fullName>
        <ecNumber evidence="6 16">2.7.2.4</ecNumber>
    </recommendedName>
</protein>
<dbReference type="Pfam" id="PF22468">
    <property type="entry name" value="ACT_9"/>
    <property type="match status" value="1"/>
</dbReference>
<dbReference type="PANTHER" id="PTHR21499">
    <property type="entry name" value="ASPARTATE KINASE"/>
    <property type="match status" value="1"/>
</dbReference>
<dbReference type="InterPro" id="IPR054352">
    <property type="entry name" value="ACT_Aspartokinase"/>
</dbReference>
<evidence type="ECO:0000256" key="1">
    <source>
        <dbReference type="ARBA" id="ARBA00002843"/>
    </source>
</evidence>
<dbReference type="InterPro" id="IPR005260">
    <property type="entry name" value="Asp_kin_monofn"/>
</dbReference>
<dbReference type="EMBL" id="JBHSKF010000002">
    <property type="protein sequence ID" value="MFC5286506.1"/>
    <property type="molecule type" value="Genomic_DNA"/>
</dbReference>
<evidence type="ECO:0000256" key="8">
    <source>
        <dbReference type="ARBA" id="ARBA00022605"/>
    </source>
</evidence>
<evidence type="ECO:0000256" key="9">
    <source>
        <dbReference type="ARBA" id="ARBA00022679"/>
    </source>
</evidence>
<gene>
    <name evidence="20" type="ORF">ACFPM7_05535</name>
</gene>
<comment type="similarity">
    <text evidence="5 16">Belongs to the aspartokinase family.</text>
</comment>
<dbReference type="InterPro" id="IPR018042">
    <property type="entry name" value="Aspartate_kinase_CS"/>
</dbReference>
<feature type="domain" description="Aspartokinase ACT" evidence="19">
    <location>
        <begin position="340"/>
        <end position="398"/>
    </location>
</feature>
<keyword evidence="9 16" id="KW-0808">Transferase</keyword>
<accession>A0ABW0EKP9</accession>
<keyword evidence="14" id="KW-0457">Lysine biosynthesis</keyword>
<evidence type="ECO:0000256" key="2">
    <source>
        <dbReference type="ARBA" id="ARBA00004766"/>
    </source>
</evidence>
<evidence type="ECO:0000259" key="18">
    <source>
        <dbReference type="Pfam" id="PF00696"/>
    </source>
</evidence>
<evidence type="ECO:0000256" key="13">
    <source>
        <dbReference type="ARBA" id="ARBA00022915"/>
    </source>
</evidence>
<evidence type="ECO:0000256" key="7">
    <source>
        <dbReference type="ARBA" id="ARBA00016273"/>
    </source>
</evidence>
<evidence type="ECO:0000256" key="12">
    <source>
        <dbReference type="ARBA" id="ARBA00022840"/>
    </source>
</evidence>
<dbReference type="PIRSF" id="PIRSF000726">
    <property type="entry name" value="Asp_kin"/>
    <property type="match status" value="1"/>
</dbReference>
<dbReference type="Gene3D" id="3.30.2130.10">
    <property type="entry name" value="VC0802-like"/>
    <property type="match status" value="1"/>
</dbReference>
<evidence type="ECO:0000256" key="15">
    <source>
        <dbReference type="ARBA" id="ARBA00047872"/>
    </source>
</evidence>
<proteinExistence type="inferred from homology"/>
<reference evidence="21" key="1">
    <citation type="journal article" date="2019" name="Int. J. Syst. Evol. Microbiol.">
        <title>The Global Catalogue of Microorganisms (GCM) 10K type strain sequencing project: providing services to taxonomists for standard genome sequencing and annotation.</title>
        <authorList>
            <consortium name="The Broad Institute Genomics Platform"/>
            <consortium name="The Broad Institute Genome Sequencing Center for Infectious Disease"/>
            <person name="Wu L."/>
            <person name="Ma J."/>
        </authorList>
    </citation>
    <scope>NUCLEOTIDE SEQUENCE [LARGE SCALE GENOMIC DNA]</scope>
    <source>
        <strain evidence="21">CCUG 59778</strain>
    </source>
</reference>
<evidence type="ECO:0000313" key="20">
    <source>
        <dbReference type="EMBL" id="MFC5286506.1"/>
    </source>
</evidence>
<comment type="pathway">
    <text evidence="3 17">Amino-acid biosynthesis; L-methionine biosynthesis via de novo pathway; L-homoserine from L-aspartate: step 1/3.</text>
</comment>
<dbReference type="NCBIfam" id="TIGR00657">
    <property type="entry name" value="asp_kinases"/>
    <property type="match status" value="1"/>
</dbReference>
<feature type="domain" description="Aspartate/glutamate/uridylate kinase" evidence="18">
    <location>
        <begin position="14"/>
        <end position="241"/>
    </location>
</feature>
<dbReference type="SUPFAM" id="SSF55021">
    <property type="entry name" value="ACT-like"/>
    <property type="match status" value="1"/>
</dbReference>
<keyword evidence="11 16" id="KW-0418">Kinase</keyword>
<dbReference type="CDD" id="cd04868">
    <property type="entry name" value="ACT_AK-like"/>
    <property type="match status" value="1"/>
</dbReference>
<keyword evidence="21" id="KW-1185">Reference proteome</keyword>
<comment type="caution">
    <text evidence="20">The sequence shown here is derived from an EMBL/GenBank/DDBJ whole genome shotgun (WGS) entry which is preliminary data.</text>
</comment>
<evidence type="ECO:0000313" key="21">
    <source>
        <dbReference type="Proteomes" id="UP001596157"/>
    </source>
</evidence>
<comment type="function">
    <text evidence="1">Catalyzes the phosphorylation of the beta-carboxyl group of aspartic acid with ATP to yield 4-phospho-L-aspartate, which is involved in the branched biosynthetic pathway leading to the biosynthesis of amino acids lysine, threonine, isoleucine and methionine.</text>
</comment>
<dbReference type="PANTHER" id="PTHR21499:SF3">
    <property type="entry name" value="ASPARTOKINASE"/>
    <property type="match status" value="1"/>
</dbReference>
<keyword evidence="12" id="KW-0067">ATP-binding</keyword>
<dbReference type="InterPro" id="IPR045865">
    <property type="entry name" value="ACT-like_dom_sf"/>
</dbReference>
<evidence type="ECO:0000259" key="19">
    <source>
        <dbReference type="Pfam" id="PF22468"/>
    </source>
</evidence>
<organism evidence="20 21">
    <name type="scientific">Actinokineospora guangxiensis</name>
    <dbReference type="NCBI Taxonomy" id="1490288"/>
    <lineage>
        <taxon>Bacteria</taxon>
        <taxon>Bacillati</taxon>
        <taxon>Actinomycetota</taxon>
        <taxon>Actinomycetes</taxon>
        <taxon>Pseudonocardiales</taxon>
        <taxon>Pseudonocardiaceae</taxon>
        <taxon>Actinokineospora</taxon>
    </lineage>
</organism>
<dbReference type="EC" id="2.7.2.4" evidence="6 16"/>
<name>A0ABW0EKP9_9PSEU</name>
<evidence type="ECO:0000256" key="5">
    <source>
        <dbReference type="ARBA" id="ARBA00010122"/>
    </source>
</evidence>
<dbReference type="GO" id="GO:0004072">
    <property type="term" value="F:aspartate kinase activity"/>
    <property type="evidence" value="ECO:0007669"/>
    <property type="project" value="UniProtKB-EC"/>
</dbReference>
<evidence type="ECO:0000256" key="3">
    <source>
        <dbReference type="ARBA" id="ARBA00004986"/>
    </source>
</evidence>
<dbReference type="SUPFAM" id="SSF53633">
    <property type="entry name" value="Carbamate kinase-like"/>
    <property type="match status" value="1"/>
</dbReference>
<evidence type="ECO:0000256" key="4">
    <source>
        <dbReference type="ARBA" id="ARBA00005139"/>
    </source>
</evidence>
<comment type="pathway">
    <text evidence="2 17">Amino-acid biosynthesis; L-lysine biosynthesis via DAP pathway; (S)-tetrahydrodipicolinate from L-aspartate: step 1/4.</text>
</comment>
<dbReference type="InterPro" id="IPR001048">
    <property type="entry name" value="Asp/Glu/Uridylate_kinase"/>
</dbReference>
<evidence type="ECO:0000256" key="17">
    <source>
        <dbReference type="RuleBase" id="RU004249"/>
    </source>
</evidence>
<keyword evidence="8 17" id="KW-0028">Amino-acid biosynthesis</keyword>
<dbReference type="InterPro" id="IPR001341">
    <property type="entry name" value="Asp_kinase"/>
</dbReference>
<dbReference type="Gene3D" id="3.40.1160.10">
    <property type="entry name" value="Acetylglutamate kinase-like"/>
    <property type="match status" value="1"/>
</dbReference>
<dbReference type="Proteomes" id="UP001596157">
    <property type="component" value="Unassembled WGS sequence"/>
</dbReference>
<comment type="pathway">
    <text evidence="4 17">Amino-acid biosynthesis; L-threonine biosynthesis; L-threonine from L-aspartate: step 1/5.</text>
</comment>
<comment type="catalytic activity">
    <reaction evidence="15 16">
        <text>L-aspartate + ATP = 4-phospho-L-aspartate + ADP</text>
        <dbReference type="Rhea" id="RHEA:23776"/>
        <dbReference type="ChEBI" id="CHEBI:29991"/>
        <dbReference type="ChEBI" id="CHEBI:30616"/>
        <dbReference type="ChEBI" id="CHEBI:57535"/>
        <dbReference type="ChEBI" id="CHEBI:456216"/>
        <dbReference type="EC" id="2.7.2.4"/>
    </reaction>
</comment>
<evidence type="ECO:0000256" key="14">
    <source>
        <dbReference type="ARBA" id="ARBA00023154"/>
    </source>
</evidence>
<evidence type="ECO:0000256" key="16">
    <source>
        <dbReference type="RuleBase" id="RU003448"/>
    </source>
</evidence>
<keyword evidence="13" id="KW-0220">Diaminopimelate biosynthesis</keyword>
<sequence length="412" mass="41345">MTTGVESARDARETVVWKFGGTSVGDVDRLRAVAARLVAAQRAGTRVVAVLSAMGGSTDLLVQQAAQVAAAPDPRELDALLSVGEAISCSLAAMAVHELGGRAVSLTAAQAGVHSDAAHGNARLLRVDPGPITRALDGGRVVLVTGYQAVSPAGDTTTLGRGGSDASAIALASALGLRECVIFTDVPGVFTADPRVVPEARMITELGHDEMLQLADSGARVLQTRAVELAAAHGVDIHVRSSLSDEPGTLVRGQGRGAGVDGARIRGVAHLGGDPIFHVPATGAGPVSAALAKAGIAVGSVIVEPSGVRFTAPGADSARVLATLAELGLPGTAREDVGSVSVVGSLATERVSVAATMMSTLEESDVDVQLFTTSPNRVCAHVPAADVAPAARALHVAFGLGADRPLEVGVGG</sequence>
<dbReference type="InterPro" id="IPR036393">
    <property type="entry name" value="AceGlu_kinase-like_sf"/>
</dbReference>
<evidence type="ECO:0000256" key="6">
    <source>
        <dbReference type="ARBA" id="ARBA00013059"/>
    </source>
</evidence>